<dbReference type="FunFam" id="3.60.15.10:FF:000013">
    <property type="entry name" value="Persulfide dioxygenase ETHE1, mitochondrial"/>
    <property type="match status" value="1"/>
</dbReference>
<evidence type="ECO:0000256" key="12">
    <source>
        <dbReference type="ARBA" id="ARBA00065219"/>
    </source>
</evidence>
<dbReference type="Proteomes" id="UP001318040">
    <property type="component" value="Chromosome 32"/>
</dbReference>
<dbReference type="GO" id="GO:0006749">
    <property type="term" value="P:glutathione metabolic process"/>
    <property type="evidence" value="ECO:0007669"/>
    <property type="project" value="InterPro"/>
</dbReference>
<proteinExistence type="inferred from homology"/>
<dbReference type="CDD" id="cd07724">
    <property type="entry name" value="POD-like_MBL-fold"/>
    <property type="match status" value="1"/>
</dbReference>
<comment type="subcellular location">
    <subcellularLocation>
        <location evidence="2">Mitochondrion</location>
    </subcellularLocation>
</comment>
<dbReference type="EC" id="1.13.11.18" evidence="13"/>
<reference evidence="18 19" key="1">
    <citation type="submission" date="2025-04" db="UniProtKB">
        <authorList>
            <consortium name="RefSeq"/>
        </authorList>
    </citation>
    <scope>IDENTIFICATION</scope>
    <source>
        <tissue evidence="18 19">Sperm</tissue>
    </source>
</reference>
<dbReference type="SUPFAM" id="SSF56281">
    <property type="entry name" value="Metallo-hydrolase/oxidoreductase"/>
    <property type="match status" value="1"/>
</dbReference>
<comment type="catalytic activity">
    <reaction evidence="11">
        <text>S-sulfanylglutathione + O2 + H2O = sulfite + glutathione + 2 H(+)</text>
        <dbReference type="Rhea" id="RHEA:12981"/>
        <dbReference type="ChEBI" id="CHEBI:15377"/>
        <dbReference type="ChEBI" id="CHEBI:15378"/>
        <dbReference type="ChEBI" id="CHEBI:15379"/>
        <dbReference type="ChEBI" id="CHEBI:17359"/>
        <dbReference type="ChEBI" id="CHEBI:57925"/>
        <dbReference type="ChEBI" id="CHEBI:58905"/>
        <dbReference type="EC" id="1.13.11.18"/>
    </reaction>
</comment>
<evidence type="ECO:0000256" key="5">
    <source>
        <dbReference type="ARBA" id="ARBA00022946"/>
    </source>
</evidence>
<evidence type="ECO:0000256" key="6">
    <source>
        <dbReference type="ARBA" id="ARBA00022964"/>
    </source>
</evidence>
<keyword evidence="4" id="KW-0479">Metal-binding</keyword>
<comment type="subunit">
    <text evidence="12">Homodimer. Monomer. Interacts with TST. May interact with RELA.</text>
</comment>
<evidence type="ECO:0000256" key="11">
    <source>
        <dbReference type="ARBA" id="ARBA00050990"/>
    </source>
</evidence>
<evidence type="ECO:0000256" key="9">
    <source>
        <dbReference type="ARBA" id="ARBA00023004"/>
    </source>
</evidence>
<dbReference type="GO" id="GO:0050313">
    <property type="term" value="F:sulfur dioxygenase activity"/>
    <property type="evidence" value="ECO:0007669"/>
    <property type="project" value="UniProtKB-EC"/>
</dbReference>
<dbReference type="GO" id="GO:0005739">
    <property type="term" value="C:mitochondrion"/>
    <property type="evidence" value="ECO:0007669"/>
    <property type="project" value="UniProtKB-SubCell"/>
</dbReference>
<dbReference type="RefSeq" id="XP_032820367.1">
    <property type="nucleotide sequence ID" value="XM_032964476.1"/>
</dbReference>
<evidence type="ECO:0000256" key="4">
    <source>
        <dbReference type="ARBA" id="ARBA00022723"/>
    </source>
</evidence>
<dbReference type="Pfam" id="PF00753">
    <property type="entry name" value="Lactamase_B"/>
    <property type="match status" value="1"/>
</dbReference>
<comment type="cofactor">
    <cofactor evidence="1">
        <name>Fe(2+)</name>
        <dbReference type="ChEBI" id="CHEBI:29033"/>
    </cofactor>
</comment>
<keyword evidence="7" id="KW-0007">Acetylation</keyword>
<keyword evidence="9" id="KW-0408">Iron</keyword>
<comment type="similarity">
    <text evidence="3">Belongs to the metallo-beta-lactamase superfamily. Glyoxalase II family.</text>
</comment>
<keyword evidence="10" id="KW-0496">Mitochondrion</keyword>
<dbReference type="AlphaFoldDB" id="A0AAJ7TPP2"/>
<dbReference type="GeneID" id="116948116"/>
<accession>A0AAJ7TPP2</accession>
<dbReference type="KEGG" id="pmrn:116948116"/>
<keyword evidence="5" id="KW-0809">Transit peptide</keyword>
<evidence type="ECO:0000256" key="10">
    <source>
        <dbReference type="ARBA" id="ARBA00023128"/>
    </source>
</evidence>
<dbReference type="CTD" id="23474"/>
<keyword evidence="6 18" id="KW-0223">Dioxygenase</keyword>
<feature type="domain" description="Metallo-beta-lactamase" evidence="16">
    <location>
        <begin position="96"/>
        <end position="257"/>
    </location>
</feature>
<evidence type="ECO:0000256" key="13">
    <source>
        <dbReference type="ARBA" id="ARBA00066686"/>
    </source>
</evidence>
<evidence type="ECO:0000256" key="7">
    <source>
        <dbReference type="ARBA" id="ARBA00022990"/>
    </source>
</evidence>
<protein>
    <recommendedName>
        <fullName evidence="14">Persulfide dioxygenase ETHE1, mitochondrial</fullName>
        <ecNumber evidence="13">1.13.11.18</ecNumber>
    </recommendedName>
    <alternativeName>
        <fullName evidence="15">Sulfur dioxygenase ETHE1</fullName>
    </alternativeName>
</protein>
<sequence>MQTTRLFRATARGAPSCRRLHGLLLCGTTTATTASGRCPAAAPAAAAFASAVARPPLRLRLPGWGSLRFSSHAAAVGAMPPPEGLIFRQLFEHVSSTYTYLLADADSREAVLIDPVLETVDRDLRIINEIGVKLVYAANTHCHADHVTGTGMLKKKLSGCKSIISGQSGAIADIHIKEGDTIKFGKFTLEVRSTPGHTDGCLTYVLSDHSMAFTGDALLIRGCGRTDFQQGDATKLYQSVHEKILSLPGDCALYPAHDYTGQTMSTVAEEKKFNPRFTKPLPQFVELMNNLNLPKPKQIDRAVPANLLCGIQD</sequence>
<evidence type="ECO:0000313" key="19">
    <source>
        <dbReference type="RefSeq" id="XP_032820367.1"/>
    </source>
</evidence>
<evidence type="ECO:0000313" key="17">
    <source>
        <dbReference type="Proteomes" id="UP001318040"/>
    </source>
</evidence>
<keyword evidence="8" id="KW-0560">Oxidoreductase</keyword>
<evidence type="ECO:0000256" key="15">
    <source>
        <dbReference type="ARBA" id="ARBA00077964"/>
    </source>
</evidence>
<dbReference type="InterPro" id="IPR051682">
    <property type="entry name" value="Mito_Persulfide_Diox"/>
</dbReference>
<dbReference type="SMART" id="SM00849">
    <property type="entry name" value="Lactamase_B"/>
    <property type="match status" value="1"/>
</dbReference>
<dbReference type="GO" id="GO:0070813">
    <property type="term" value="P:hydrogen sulfide metabolic process"/>
    <property type="evidence" value="ECO:0007669"/>
    <property type="project" value="TreeGrafter"/>
</dbReference>
<dbReference type="InterPro" id="IPR044528">
    <property type="entry name" value="POD-like_MBL-fold"/>
</dbReference>
<organism evidence="17 19">
    <name type="scientific">Petromyzon marinus</name>
    <name type="common">Sea lamprey</name>
    <dbReference type="NCBI Taxonomy" id="7757"/>
    <lineage>
        <taxon>Eukaryota</taxon>
        <taxon>Metazoa</taxon>
        <taxon>Chordata</taxon>
        <taxon>Craniata</taxon>
        <taxon>Vertebrata</taxon>
        <taxon>Cyclostomata</taxon>
        <taxon>Hyperoartia</taxon>
        <taxon>Petromyzontiformes</taxon>
        <taxon>Petromyzontidae</taxon>
        <taxon>Petromyzon</taxon>
    </lineage>
</organism>
<keyword evidence="17" id="KW-1185">Reference proteome</keyword>
<evidence type="ECO:0000256" key="2">
    <source>
        <dbReference type="ARBA" id="ARBA00004173"/>
    </source>
</evidence>
<dbReference type="InterPro" id="IPR001279">
    <property type="entry name" value="Metallo-B-lactamas"/>
</dbReference>
<dbReference type="InterPro" id="IPR036866">
    <property type="entry name" value="RibonucZ/Hydroxyglut_hydro"/>
</dbReference>
<gene>
    <name evidence="18 19" type="primary">ETHE1</name>
</gene>
<evidence type="ECO:0000313" key="18">
    <source>
        <dbReference type="RefSeq" id="XP_032820366.1"/>
    </source>
</evidence>
<dbReference type="PANTHER" id="PTHR43084">
    <property type="entry name" value="PERSULFIDE DIOXYGENASE ETHE1"/>
    <property type="match status" value="1"/>
</dbReference>
<evidence type="ECO:0000259" key="16">
    <source>
        <dbReference type="SMART" id="SM00849"/>
    </source>
</evidence>
<dbReference type="Gene3D" id="3.60.15.10">
    <property type="entry name" value="Ribonuclease Z/Hydroxyacylglutathione hydrolase-like"/>
    <property type="match status" value="1"/>
</dbReference>
<name>A0AAJ7TPP2_PETMA</name>
<dbReference type="PANTHER" id="PTHR43084:SF1">
    <property type="entry name" value="PERSULFIDE DIOXYGENASE ETHE1, MITOCHONDRIAL"/>
    <property type="match status" value="1"/>
</dbReference>
<evidence type="ECO:0000256" key="8">
    <source>
        <dbReference type="ARBA" id="ARBA00023002"/>
    </source>
</evidence>
<dbReference type="RefSeq" id="XP_032820366.1">
    <property type="nucleotide sequence ID" value="XM_032964475.1"/>
</dbReference>
<dbReference type="GO" id="GO:0046872">
    <property type="term" value="F:metal ion binding"/>
    <property type="evidence" value="ECO:0007669"/>
    <property type="project" value="UniProtKB-KW"/>
</dbReference>
<evidence type="ECO:0000256" key="3">
    <source>
        <dbReference type="ARBA" id="ARBA00006759"/>
    </source>
</evidence>
<evidence type="ECO:0000256" key="1">
    <source>
        <dbReference type="ARBA" id="ARBA00001954"/>
    </source>
</evidence>
<evidence type="ECO:0000256" key="14">
    <source>
        <dbReference type="ARBA" id="ARBA00067300"/>
    </source>
</evidence>